<evidence type="ECO:0000256" key="6">
    <source>
        <dbReference type="ARBA" id="ARBA00022801"/>
    </source>
</evidence>
<dbReference type="SUPFAM" id="SSF54637">
    <property type="entry name" value="Thioesterase/thiol ester dehydrase-isomerase"/>
    <property type="match status" value="2"/>
</dbReference>
<dbReference type="InterPro" id="IPR045023">
    <property type="entry name" value="FATA/B"/>
</dbReference>
<dbReference type="AlphaFoldDB" id="A0A644ZWM5"/>
<reference evidence="13" key="1">
    <citation type="submission" date="2019-08" db="EMBL/GenBank/DDBJ databases">
        <authorList>
            <person name="Kucharzyk K."/>
            <person name="Murdoch R.W."/>
            <person name="Higgins S."/>
            <person name="Loffler F."/>
        </authorList>
    </citation>
    <scope>NUCLEOTIDE SEQUENCE</scope>
</reference>
<dbReference type="Gene3D" id="3.10.129.10">
    <property type="entry name" value="Hotdog Thioesterase"/>
    <property type="match status" value="1"/>
</dbReference>
<dbReference type="GO" id="GO:0009507">
    <property type="term" value="C:chloroplast"/>
    <property type="evidence" value="ECO:0007669"/>
    <property type="project" value="UniProtKB-SubCell"/>
</dbReference>
<evidence type="ECO:0000313" key="13">
    <source>
        <dbReference type="EMBL" id="MPM41974.1"/>
    </source>
</evidence>
<comment type="subcellular location">
    <subcellularLocation>
        <location evidence="1">Plastid</location>
        <location evidence="1">Chloroplast</location>
    </subcellularLocation>
</comment>
<dbReference type="CDD" id="cd00586">
    <property type="entry name" value="4HBT"/>
    <property type="match status" value="1"/>
</dbReference>
<evidence type="ECO:0000256" key="9">
    <source>
        <dbReference type="ARBA" id="ARBA00023098"/>
    </source>
</evidence>
<keyword evidence="4" id="KW-0150">Chloroplast</keyword>
<evidence type="ECO:0000259" key="11">
    <source>
        <dbReference type="Pfam" id="PF01643"/>
    </source>
</evidence>
<evidence type="ECO:0000256" key="3">
    <source>
        <dbReference type="ARBA" id="ARBA00022516"/>
    </source>
</evidence>
<dbReference type="EMBL" id="VSSQ01009558">
    <property type="protein sequence ID" value="MPM41974.1"/>
    <property type="molecule type" value="Genomic_DNA"/>
</dbReference>
<dbReference type="GO" id="GO:0016297">
    <property type="term" value="F:fatty acyl-[ACP] hydrolase activity"/>
    <property type="evidence" value="ECO:0007669"/>
    <property type="project" value="InterPro"/>
</dbReference>
<keyword evidence="9" id="KW-0443">Lipid metabolism</keyword>
<evidence type="ECO:0000259" key="12">
    <source>
        <dbReference type="Pfam" id="PF20791"/>
    </source>
</evidence>
<dbReference type="GO" id="GO:0000036">
    <property type="term" value="F:acyl carrier activity"/>
    <property type="evidence" value="ECO:0007669"/>
    <property type="project" value="TreeGrafter"/>
</dbReference>
<keyword evidence="8" id="KW-0809">Transit peptide</keyword>
<keyword evidence="7" id="KW-0276">Fatty acid metabolism</keyword>
<dbReference type="InterPro" id="IPR049427">
    <property type="entry name" value="Acyl-ACP_TE_C"/>
</dbReference>
<keyword evidence="10" id="KW-0275">Fatty acid biosynthesis</keyword>
<sequence length="251" mass="29008">MNKPFVDNFAVHSYDTDMNAVLSLQNVVKYYMETAIDHTCSAGYGIDRLVKVNRGWVVLNWVIKMNDYPKLKNNIKISTWAHHGSTLQAERFFKMEDESGHLFSEAASRWAFLDLEKRHPVRFSHEMDEAYCCDIEPPFDPGNYGLPRENEQNLVSEKILAVRRSETDTNGHANNVRYVEWALDEVPDDIYINYAAEEIRVLYRKECTYGDKGTVKTYIIEDNGKKLIISLINDEAGKNLCKISVFFCKKS</sequence>
<dbReference type="InterPro" id="IPR002864">
    <property type="entry name" value="Acyl-ACP_thioesterase_NHD"/>
</dbReference>
<comment type="caution">
    <text evidence="13">The sequence shown here is derived from an EMBL/GenBank/DDBJ whole genome shotgun (WGS) entry which is preliminary data.</text>
</comment>
<evidence type="ECO:0000256" key="1">
    <source>
        <dbReference type="ARBA" id="ARBA00004229"/>
    </source>
</evidence>
<keyword evidence="6" id="KW-0378">Hydrolase</keyword>
<protein>
    <recommendedName>
        <fullName evidence="14">Acyl-ACP thioesterase</fullName>
    </recommendedName>
</protein>
<proteinExistence type="inferred from homology"/>
<gene>
    <name evidence="13" type="ORF">SDC9_88636</name>
</gene>
<dbReference type="PANTHER" id="PTHR31727">
    <property type="entry name" value="OLEOYL-ACYL CARRIER PROTEIN THIOESTERASE 1, CHLOROPLASTIC"/>
    <property type="match status" value="1"/>
</dbReference>
<evidence type="ECO:0000256" key="2">
    <source>
        <dbReference type="ARBA" id="ARBA00006500"/>
    </source>
</evidence>
<organism evidence="13">
    <name type="scientific">bioreactor metagenome</name>
    <dbReference type="NCBI Taxonomy" id="1076179"/>
    <lineage>
        <taxon>unclassified sequences</taxon>
        <taxon>metagenomes</taxon>
        <taxon>ecological metagenomes</taxon>
    </lineage>
</organism>
<keyword evidence="3" id="KW-0444">Lipid biosynthesis</keyword>
<evidence type="ECO:0000256" key="10">
    <source>
        <dbReference type="ARBA" id="ARBA00023160"/>
    </source>
</evidence>
<dbReference type="Pfam" id="PF01643">
    <property type="entry name" value="Acyl-ACP_TE"/>
    <property type="match status" value="1"/>
</dbReference>
<evidence type="ECO:0000256" key="7">
    <source>
        <dbReference type="ARBA" id="ARBA00022832"/>
    </source>
</evidence>
<comment type="similarity">
    <text evidence="2">Belongs to the acyl-ACP thioesterase family.</text>
</comment>
<evidence type="ECO:0000256" key="5">
    <source>
        <dbReference type="ARBA" id="ARBA00022640"/>
    </source>
</evidence>
<name>A0A644ZWM5_9ZZZZ</name>
<dbReference type="PANTHER" id="PTHR31727:SF6">
    <property type="entry name" value="OLEOYL-ACYL CARRIER PROTEIN THIOESTERASE 1, CHLOROPLASTIC"/>
    <property type="match status" value="1"/>
</dbReference>
<evidence type="ECO:0000256" key="8">
    <source>
        <dbReference type="ARBA" id="ARBA00022946"/>
    </source>
</evidence>
<evidence type="ECO:0008006" key="14">
    <source>
        <dbReference type="Google" id="ProtNLM"/>
    </source>
</evidence>
<dbReference type="Pfam" id="PF20791">
    <property type="entry name" value="Acyl-ACP_TE_C"/>
    <property type="match status" value="1"/>
</dbReference>
<evidence type="ECO:0000256" key="4">
    <source>
        <dbReference type="ARBA" id="ARBA00022528"/>
    </source>
</evidence>
<accession>A0A644ZWM5</accession>
<feature type="domain" description="Acyl-ACP thioesterase N-terminal hotdog" evidence="11">
    <location>
        <begin position="5"/>
        <end position="130"/>
    </location>
</feature>
<keyword evidence="5" id="KW-0934">Plastid</keyword>
<feature type="domain" description="Acyl-ACP thioesterase-like C-terminal" evidence="12">
    <location>
        <begin position="156"/>
        <end position="246"/>
    </location>
</feature>
<dbReference type="InterPro" id="IPR029069">
    <property type="entry name" value="HotDog_dom_sf"/>
</dbReference>